<name>A0A7U7G735_9PROT</name>
<dbReference type="EMBL" id="CBLY010000006">
    <property type="protein sequence ID" value="CDG34375.1"/>
    <property type="molecule type" value="Genomic_DNA"/>
</dbReference>
<protein>
    <submittedName>
        <fullName evidence="1">Uncharacterized protein</fullName>
    </submittedName>
</protein>
<gene>
    <name evidence="1" type="ORF">SACS_1637</name>
</gene>
<evidence type="ECO:0000313" key="1">
    <source>
        <dbReference type="EMBL" id="CDG34375.1"/>
    </source>
</evidence>
<evidence type="ECO:0000313" key="2">
    <source>
        <dbReference type="Proteomes" id="UP000027590"/>
    </source>
</evidence>
<comment type="caution">
    <text evidence="1">The sequence shown here is derived from an EMBL/GenBank/DDBJ whole genome shotgun (WGS) entry which is preliminary data.</text>
</comment>
<dbReference type="AlphaFoldDB" id="A0A7U7G735"/>
<proteinExistence type="predicted"/>
<reference evidence="1 2" key="2">
    <citation type="journal article" date="2014" name="PLoS ONE">
        <title>Evolution of mitochondria reconstructed from the energy metabolism of living bacteria.</title>
        <authorList>
            <person name="Degli Esposti M."/>
            <person name="Chouaia B."/>
            <person name="Comandatore F."/>
            <person name="Crotti E."/>
            <person name="Sassera D."/>
            <person name="Lievens P.M."/>
            <person name="Daffonchio D."/>
            <person name="Bandi C."/>
        </authorList>
    </citation>
    <scope>NUCLEOTIDE SEQUENCE [LARGE SCALE GENOMIC DNA]</scope>
    <source>
        <strain evidence="2">AM169</strain>
    </source>
</reference>
<organism evidence="1 2">
    <name type="scientific">Parasaccharibacter apium</name>
    <dbReference type="NCBI Taxonomy" id="1510841"/>
    <lineage>
        <taxon>Bacteria</taxon>
        <taxon>Pseudomonadati</taxon>
        <taxon>Pseudomonadota</taxon>
        <taxon>Alphaproteobacteria</taxon>
        <taxon>Acetobacterales</taxon>
        <taxon>Acetobacteraceae</taxon>
        <taxon>Parasaccharibacter</taxon>
    </lineage>
</organism>
<sequence length="45" mass="5182">MAKKWHGFLATSSAAFGPEHDMGQHTEKYEVLLFEVNFILVFIQL</sequence>
<accession>A0A7U7G735</accession>
<dbReference type="Proteomes" id="UP000027590">
    <property type="component" value="Unassembled WGS sequence"/>
</dbReference>
<reference evidence="1 2" key="1">
    <citation type="journal article" date="2014" name="Genome Biol. Evol.">
        <title>Acetic acid bacteria genomes reveal functional traits for adaptation to life in insect guts.</title>
        <authorList>
            <person name="Chouaia B."/>
            <person name="Gaiarsa S."/>
            <person name="Crotti E."/>
            <person name="Comandatore F."/>
            <person name="Degli Esposti M."/>
            <person name="Ricci I."/>
            <person name="Alma A."/>
            <person name="Favia G."/>
            <person name="Bandi C."/>
            <person name="Daffonchio D."/>
        </authorList>
    </citation>
    <scope>NUCLEOTIDE SEQUENCE [LARGE SCALE GENOMIC DNA]</scope>
    <source>
        <strain evidence="2">AM169</strain>
    </source>
</reference>